<feature type="domain" description="RING-type" evidence="17">
    <location>
        <begin position="596"/>
        <end position="670"/>
    </location>
</feature>
<dbReference type="PANTHER" id="PTHR22763">
    <property type="entry name" value="RING ZINC FINGER PROTEIN"/>
    <property type="match status" value="1"/>
</dbReference>
<feature type="transmembrane region" description="Helical" evidence="15">
    <location>
        <begin position="480"/>
        <end position="499"/>
    </location>
</feature>
<dbReference type="GO" id="GO:0043161">
    <property type="term" value="P:proteasome-mediated ubiquitin-dependent protein catabolic process"/>
    <property type="evidence" value="ECO:0007669"/>
    <property type="project" value="TreeGrafter"/>
</dbReference>
<dbReference type="Pfam" id="PF11145">
    <property type="entry name" value="DUF2921"/>
    <property type="match status" value="1"/>
</dbReference>
<keyword evidence="10" id="KW-0833">Ubl conjugation pathway</keyword>
<feature type="transmembrane region" description="Helical" evidence="15">
    <location>
        <begin position="346"/>
        <end position="366"/>
    </location>
</feature>
<dbReference type="Pfam" id="PF13639">
    <property type="entry name" value="zf-RING_2"/>
    <property type="match status" value="1"/>
</dbReference>
<keyword evidence="9 14" id="KW-0863">Zinc-finger</keyword>
<feature type="transmembrane region" description="Helical" evidence="15">
    <location>
        <begin position="457"/>
        <end position="474"/>
    </location>
</feature>
<comment type="caution">
    <text evidence="18">The sequence shown here is derived from an EMBL/GenBank/DDBJ whole genome shotgun (WGS) entry which is preliminary data.</text>
</comment>
<evidence type="ECO:0000256" key="5">
    <source>
        <dbReference type="ARBA" id="ARBA00022679"/>
    </source>
</evidence>
<evidence type="ECO:0000313" key="19">
    <source>
        <dbReference type="Proteomes" id="UP001431209"/>
    </source>
</evidence>
<evidence type="ECO:0000256" key="12">
    <source>
        <dbReference type="ARBA" id="ARBA00022989"/>
    </source>
</evidence>
<dbReference type="GO" id="GO:0012505">
    <property type="term" value="C:endomembrane system"/>
    <property type="evidence" value="ECO:0007669"/>
    <property type="project" value="UniProtKB-SubCell"/>
</dbReference>
<evidence type="ECO:0000256" key="2">
    <source>
        <dbReference type="ARBA" id="ARBA00004127"/>
    </source>
</evidence>
<feature type="transmembrane region" description="Helical" evidence="15">
    <location>
        <begin position="506"/>
        <end position="527"/>
    </location>
</feature>
<keyword evidence="8 16" id="KW-0732">Signal</keyword>
<feature type="chain" id="PRO_5043520308" description="RING-type E3 ubiquitin transferase" evidence="16">
    <location>
        <begin position="27"/>
        <end position="678"/>
    </location>
</feature>
<accession>A0AAW2Z3K7</accession>
<dbReference type="PANTHER" id="PTHR22763:SF162">
    <property type="entry name" value="TRANSMEMBRANE E3 UBIQUITIN-PROTEIN LIGASE 1"/>
    <property type="match status" value="1"/>
</dbReference>
<comment type="catalytic activity">
    <reaction evidence="1">
        <text>S-ubiquitinyl-[E2 ubiquitin-conjugating enzyme]-L-cysteine + [acceptor protein]-L-lysine = [E2 ubiquitin-conjugating enzyme]-L-cysteine + N(6)-ubiquitinyl-[acceptor protein]-L-lysine.</text>
        <dbReference type="EC" id="2.3.2.27"/>
    </reaction>
</comment>
<evidence type="ECO:0000256" key="13">
    <source>
        <dbReference type="ARBA" id="ARBA00023136"/>
    </source>
</evidence>
<keyword evidence="13 15" id="KW-0472">Membrane</keyword>
<evidence type="ECO:0000256" key="14">
    <source>
        <dbReference type="PROSITE-ProRule" id="PRU00175"/>
    </source>
</evidence>
<dbReference type="AlphaFoldDB" id="A0AAW2Z3K7"/>
<evidence type="ECO:0000256" key="11">
    <source>
        <dbReference type="ARBA" id="ARBA00022833"/>
    </source>
</evidence>
<dbReference type="InterPro" id="IPR021319">
    <property type="entry name" value="DUF2921"/>
</dbReference>
<comment type="pathway">
    <text evidence="3">Protein modification; protein ubiquitination.</text>
</comment>
<name>A0AAW2Z3K7_9EUKA</name>
<dbReference type="InterPro" id="IPR013083">
    <property type="entry name" value="Znf_RING/FYVE/PHD"/>
</dbReference>
<reference evidence="18 19" key="1">
    <citation type="submission" date="2024-03" db="EMBL/GenBank/DDBJ databases">
        <title>The Acrasis kona genome and developmental transcriptomes reveal deep origins of eukaryotic multicellular pathways.</title>
        <authorList>
            <person name="Sheikh S."/>
            <person name="Fu C.-J."/>
            <person name="Brown M.W."/>
            <person name="Baldauf S.L."/>
        </authorList>
    </citation>
    <scope>NUCLEOTIDE SEQUENCE [LARGE SCALE GENOMIC DNA]</scope>
    <source>
        <strain evidence="18 19">ATCC MYA-3509</strain>
    </source>
</reference>
<keyword evidence="19" id="KW-1185">Reference proteome</keyword>
<keyword evidence="7" id="KW-0479">Metal-binding</keyword>
<dbReference type="GO" id="GO:0061630">
    <property type="term" value="F:ubiquitin protein ligase activity"/>
    <property type="evidence" value="ECO:0007669"/>
    <property type="project" value="UniProtKB-EC"/>
</dbReference>
<comment type="subcellular location">
    <subcellularLocation>
        <location evidence="2">Endomembrane system</location>
        <topology evidence="2">Multi-pass membrane protein</topology>
    </subcellularLocation>
</comment>
<evidence type="ECO:0000256" key="15">
    <source>
        <dbReference type="SAM" id="Phobius"/>
    </source>
</evidence>
<evidence type="ECO:0000256" key="8">
    <source>
        <dbReference type="ARBA" id="ARBA00022729"/>
    </source>
</evidence>
<dbReference type="SMART" id="SM00184">
    <property type="entry name" value="RING"/>
    <property type="match status" value="1"/>
</dbReference>
<dbReference type="InterPro" id="IPR050731">
    <property type="entry name" value="HRD1_E3_ubiq-ligases"/>
</dbReference>
<dbReference type="GO" id="GO:0008270">
    <property type="term" value="F:zinc ion binding"/>
    <property type="evidence" value="ECO:0007669"/>
    <property type="project" value="UniProtKB-KW"/>
</dbReference>
<dbReference type="EMBL" id="JAOPGA020001037">
    <property type="protein sequence ID" value="KAL0484398.1"/>
    <property type="molecule type" value="Genomic_DNA"/>
</dbReference>
<evidence type="ECO:0000256" key="3">
    <source>
        <dbReference type="ARBA" id="ARBA00004906"/>
    </source>
</evidence>
<evidence type="ECO:0000313" key="18">
    <source>
        <dbReference type="EMBL" id="KAL0484398.1"/>
    </source>
</evidence>
<organism evidence="18 19">
    <name type="scientific">Acrasis kona</name>
    <dbReference type="NCBI Taxonomy" id="1008807"/>
    <lineage>
        <taxon>Eukaryota</taxon>
        <taxon>Discoba</taxon>
        <taxon>Heterolobosea</taxon>
        <taxon>Tetramitia</taxon>
        <taxon>Eutetramitia</taxon>
        <taxon>Acrasidae</taxon>
        <taxon>Acrasis</taxon>
    </lineage>
</organism>
<evidence type="ECO:0000259" key="17">
    <source>
        <dbReference type="PROSITE" id="PS50089"/>
    </source>
</evidence>
<evidence type="ECO:0000256" key="9">
    <source>
        <dbReference type="ARBA" id="ARBA00022771"/>
    </source>
</evidence>
<feature type="transmembrane region" description="Helical" evidence="15">
    <location>
        <begin position="542"/>
        <end position="563"/>
    </location>
</feature>
<dbReference type="Proteomes" id="UP001431209">
    <property type="component" value="Unassembled WGS sequence"/>
</dbReference>
<proteinExistence type="predicted"/>
<gene>
    <name evidence="18" type="ORF">AKO1_005066</name>
</gene>
<evidence type="ECO:0000256" key="6">
    <source>
        <dbReference type="ARBA" id="ARBA00022692"/>
    </source>
</evidence>
<keyword evidence="11" id="KW-0862">Zinc</keyword>
<keyword evidence="12 15" id="KW-1133">Transmembrane helix</keyword>
<evidence type="ECO:0000256" key="10">
    <source>
        <dbReference type="ARBA" id="ARBA00022786"/>
    </source>
</evidence>
<dbReference type="EC" id="2.3.2.27" evidence="4"/>
<dbReference type="PROSITE" id="PS50089">
    <property type="entry name" value="ZF_RING_2"/>
    <property type="match status" value="1"/>
</dbReference>
<keyword evidence="6 15" id="KW-0812">Transmembrane</keyword>
<evidence type="ECO:0000256" key="7">
    <source>
        <dbReference type="ARBA" id="ARBA00022723"/>
    </source>
</evidence>
<sequence>MFIKPMRNAGCVLIFLLVALIPIALSDEDYRASIQTNNSTTIDVATSSNHTKTLEEITTQPNTDESDFLTPRNISSIYKGTWDRESGTLYGSKKSSGEFFMNLKSSETILKEFHFIEGEVGLRDGIYLHDKYWNFYIQGVYSIYTGNLYFYLKPPSLLLTKSNGVRFNDTSAQLAFELAIKHRDVRKLREYQNQLTKDQFLSNVASTPSSLLNGDISASEQEQLAMLREQEQQKLYASGTVNNDPLNTCIYKGLFKATTVKPASWNEDEDDNIIVRDHYEEEEALFKSQMQDMSASDEPSKQNSADQRQRLVKMVLTGHLSAINCNSTIVVRDIMTFSVETIYTKAIHYTLMVNLLIILQTCALIYQMSFTRTQSSASRVSLLTIGQQAMTDSYLCLLHLTFAIFVSGAFNAFATSAFLYFVLFSVFQMRYLLTIWKARRPQAFTEGWMTMRRELQSLYIRFYGVLVVGLFIMYQLHFLFMYFLFLIYSFWLPQVYCNITRNAKRSLAPIYVIIVSISRLSIPLYLYSCPNNFLAFEPNPTLVMYLCMWMFIQVSVLMLQHYYGPRFMVPKFFTPSRYEYKRTIPYEILEDGECQCVICMNTVTSKNSIELMDVVTTPLSIVNALEDQDEFAKTPKASAPEIMVTPCNHVFHSECLSKWLEYKLECPTCRKPLPELEL</sequence>
<evidence type="ECO:0000256" key="1">
    <source>
        <dbReference type="ARBA" id="ARBA00000900"/>
    </source>
</evidence>
<protein>
    <recommendedName>
        <fullName evidence="4">RING-type E3 ubiquitin transferase</fullName>
        <ecNumber evidence="4">2.3.2.27</ecNumber>
    </recommendedName>
</protein>
<evidence type="ECO:0000256" key="4">
    <source>
        <dbReference type="ARBA" id="ARBA00012483"/>
    </source>
</evidence>
<dbReference type="InterPro" id="IPR001841">
    <property type="entry name" value="Znf_RING"/>
</dbReference>
<dbReference type="SUPFAM" id="SSF57850">
    <property type="entry name" value="RING/U-box"/>
    <property type="match status" value="1"/>
</dbReference>
<feature type="signal peptide" evidence="16">
    <location>
        <begin position="1"/>
        <end position="26"/>
    </location>
</feature>
<keyword evidence="5" id="KW-0808">Transferase</keyword>
<evidence type="ECO:0000256" key="16">
    <source>
        <dbReference type="SAM" id="SignalP"/>
    </source>
</evidence>
<dbReference type="Gene3D" id="3.30.40.10">
    <property type="entry name" value="Zinc/RING finger domain, C3HC4 (zinc finger)"/>
    <property type="match status" value="1"/>
</dbReference>